<evidence type="ECO:0000256" key="15">
    <source>
        <dbReference type="ARBA" id="ARBA00023136"/>
    </source>
</evidence>
<keyword evidence="9" id="KW-0732">Signal</keyword>
<dbReference type="InterPro" id="IPR011009">
    <property type="entry name" value="Kinase-like_dom_sf"/>
</dbReference>
<keyword evidence="8" id="KW-0812">Transmembrane</keyword>
<dbReference type="FunFam" id="3.80.10.10:FF:000383">
    <property type="entry name" value="Leucine-rich repeat receptor protein kinase EMS1"/>
    <property type="match status" value="1"/>
</dbReference>
<evidence type="ECO:0000256" key="17">
    <source>
        <dbReference type="ARBA" id="ARBA00023180"/>
    </source>
</evidence>
<dbReference type="PROSITE" id="PS50011">
    <property type="entry name" value="PROTEIN_KINASE_DOM"/>
    <property type="match status" value="1"/>
</dbReference>
<evidence type="ECO:0000256" key="11">
    <source>
        <dbReference type="ARBA" id="ARBA00022741"/>
    </source>
</evidence>
<evidence type="ECO:0000256" key="16">
    <source>
        <dbReference type="ARBA" id="ARBA00023170"/>
    </source>
</evidence>
<keyword evidence="3" id="KW-1003">Cell membrane</keyword>
<keyword evidence="10" id="KW-0677">Repeat</keyword>
<evidence type="ECO:0000256" key="10">
    <source>
        <dbReference type="ARBA" id="ARBA00022737"/>
    </source>
</evidence>
<evidence type="ECO:0000256" key="14">
    <source>
        <dbReference type="ARBA" id="ARBA00022989"/>
    </source>
</evidence>
<evidence type="ECO:0000256" key="9">
    <source>
        <dbReference type="ARBA" id="ARBA00022729"/>
    </source>
</evidence>
<evidence type="ECO:0000259" key="21">
    <source>
        <dbReference type="PROSITE" id="PS50011"/>
    </source>
</evidence>
<dbReference type="Pfam" id="PF13855">
    <property type="entry name" value="LRR_8"/>
    <property type="match status" value="2"/>
</dbReference>
<evidence type="ECO:0000256" key="2">
    <source>
        <dbReference type="ARBA" id="ARBA00012513"/>
    </source>
</evidence>
<protein>
    <recommendedName>
        <fullName evidence="2">non-specific serine/threonine protein kinase</fullName>
        <ecNumber evidence="2">2.7.11.1</ecNumber>
    </recommendedName>
</protein>
<dbReference type="SMART" id="SM00220">
    <property type="entry name" value="S_TKc"/>
    <property type="match status" value="1"/>
</dbReference>
<keyword evidence="15" id="KW-0472">Membrane</keyword>
<evidence type="ECO:0000256" key="18">
    <source>
        <dbReference type="ARBA" id="ARBA00047899"/>
    </source>
</evidence>
<dbReference type="FunFam" id="1.10.510.10:FF:000358">
    <property type="entry name" value="Putative leucine-rich repeat receptor-like serine/threonine-protein kinase"/>
    <property type="match status" value="1"/>
</dbReference>
<keyword evidence="17" id="KW-0325">Glycoprotein</keyword>
<keyword evidence="14" id="KW-1133">Transmembrane helix</keyword>
<dbReference type="GO" id="GO:0005524">
    <property type="term" value="F:ATP binding"/>
    <property type="evidence" value="ECO:0007669"/>
    <property type="project" value="UniProtKB-UniRule"/>
</dbReference>
<evidence type="ECO:0000256" key="12">
    <source>
        <dbReference type="ARBA" id="ARBA00022777"/>
    </source>
</evidence>
<evidence type="ECO:0000256" key="3">
    <source>
        <dbReference type="ARBA" id="ARBA00022475"/>
    </source>
</evidence>
<evidence type="ECO:0000256" key="19">
    <source>
        <dbReference type="ARBA" id="ARBA00048679"/>
    </source>
</evidence>
<keyword evidence="11 20" id="KW-0547">Nucleotide-binding</keyword>
<keyword evidence="16" id="KW-0675">Receptor</keyword>
<keyword evidence="12" id="KW-0418">Kinase</keyword>
<dbReference type="PROSITE" id="PS00108">
    <property type="entry name" value="PROTEIN_KINASE_ST"/>
    <property type="match status" value="1"/>
</dbReference>
<dbReference type="GO" id="GO:0005886">
    <property type="term" value="C:plasma membrane"/>
    <property type="evidence" value="ECO:0007669"/>
    <property type="project" value="UniProtKB-SubCell"/>
</dbReference>
<dbReference type="SUPFAM" id="SSF52058">
    <property type="entry name" value="L domain-like"/>
    <property type="match status" value="1"/>
</dbReference>
<dbReference type="Gene3D" id="3.80.10.10">
    <property type="entry name" value="Ribonuclease Inhibitor"/>
    <property type="match status" value="1"/>
</dbReference>
<dbReference type="FunFam" id="3.30.200.20:FF:000432">
    <property type="entry name" value="LRR receptor-like serine/threonine-protein kinase EFR"/>
    <property type="match status" value="1"/>
</dbReference>
<evidence type="ECO:0000256" key="13">
    <source>
        <dbReference type="ARBA" id="ARBA00022840"/>
    </source>
</evidence>
<evidence type="ECO:0000256" key="5">
    <source>
        <dbReference type="ARBA" id="ARBA00022553"/>
    </source>
</evidence>
<keyword evidence="6" id="KW-0433">Leucine-rich repeat</keyword>
<name>A0A2N9FX26_FAGSY</name>
<dbReference type="EMBL" id="OIVN01001250">
    <property type="protein sequence ID" value="SPC91763.1"/>
    <property type="molecule type" value="Genomic_DNA"/>
</dbReference>
<dbReference type="GO" id="GO:0004674">
    <property type="term" value="F:protein serine/threonine kinase activity"/>
    <property type="evidence" value="ECO:0007669"/>
    <property type="project" value="UniProtKB-KW"/>
</dbReference>
<dbReference type="PANTHER" id="PTHR27008:SF499">
    <property type="entry name" value="OS06G0581500 PROTEIN"/>
    <property type="match status" value="1"/>
</dbReference>
<comment type="catalytic activity">
    <reaction evidence="18">
        <text>L-threonyl-[protein] + ATP = O-phospho-L-threonyl-[protein] + ADP + H(+)</text>
        <dbReference type="Rhea" id="RHEA:46608"/>
        <dbReference type="Rhea" id="RHEA-COMP:11060"/>
        <dbReference type="Rhea" id="RHEA-COMP:11605"/>
        <dbReference type="ChEBI" id="CHEBI:15378"/>
        <dbReference type="ChEBI" id="CHEBI:30013"/>
        <dbReference type="ChEBI" id="CHEBI:30616"/>
        <dbReference type="ChEBI" id="CHEBI:61977"/>
        <dbReference type="ChEBI" id="CHEBI:456216"/>
        <dbReference type="EC" id="2.7.11.1"/>
    </reaction>
</comment>
<comment type="catalytic activity">
    <reaction evidence="19">
        <text>L-seryl-[protein] + ATP = O-phospho-L-seryl-[protein] + ADP + H(+)</text>
        <dbReference type="Rhea" id="RHEA:17989"/>
        <dbReference type="Rhea" id="RHEA-COMP:9863"/>
        <dbReference type="Rhea" id="RHEA-COMP:11604"/>
        <dbReference type="ChEBI" id="CHEBI:15378"/>
        <dbReference type="ChEBI" id="CHEBI:29999"/>
        <dbReference type="ChEBI" id="CHEBI:30616"/>
        <dbReference type="ChEBI" id="CHEBI:83421"/>
        <dbReference type="ChEBI" id="CHEBI:456216"/>
        <dbReference type="EC" id="2.7.11.1"/>
    </reaction>
</comment>
<evidence type="ECO:0000256" key="1">
    <source>
        <dbReference type="ARBA" id="ARBA00004162"/>
    </source>
</evidence>
<accession>A0A2N9FX26</accession>
<evidence type="ECO:0000256" key="7">
    <source>
        <dbReference type="ARBA" id="ARBA00022679"/>
    </source>
</evidence>
<keyword evidence="4" id="KW-0723">Serine/threonine-protein kinase</keyword>
<sequence>MLHENLFSGEISDIFRNLTQLYLLNMGKNQLSGRIPMSLATCQQLEKLLLAGTGLNESIPKQIFELPKLNILLLANNTLSGSLPNEFGHLRQLEIMDVSGNQLSGNIPDITERYSILQSLNIARNKITGSIPKSLENLAALESLDLSSNNLFGLIPKELREPSCFAVRALITQKKRNRRNNGTSSFVVKGLPSRLSYSEIQLATNRFAMNNLIGKGAFGSVYRAVFSTGEIGIHTTVAVKVLDLTQSKASKSFEAECEALRNIRHRNLVKVFTSCSSIDHKGAEFKALAMEFMSNGNLDKWLYPEDVECGLTLTLTQRMNIAIDVASALDYLHHDCDPPVVHCDLKPGNVLLDEDMTAHVGDFGLARFLSHDSLQNESSTIGLKGSIGYIAPEYGLGGKASTSVDAYGFGILLLELIIAKKPTDRMFQEGLSLNMFISEVHETKILDIVDPRLFKDKESLTQSSSTSYSTRGDSSSSSNNNNNIVFRSEECVAAIVRVGLSCAAHSSKDRFTMREALSKLHEIKRCSIGF</sequence>
<evidence type="ECO:0000256" key="20">
    <source>
        <dbReference type="PROSITE-ProRule" id="PRU10141"/>
    </source>
</evidence>
<dbReference type="Gene3D" id="1.10.510.10">
    <property type="entry name" value="Transferase(Phosphotransferase) domain 1"/>
    <property type="match status" value="1"/>
</dbReference>
<dbReference type="Gene3D" id="3.30.200.20">
    <property type="entry name" value="Phosphorylase Kinase, domain 1"/>
    <property type="match status" value="1"/>
</dbReference>
<evidence type="ECO:0000256" key="4">
    <source>
        <dbReference type="ARBA" id="ARBA00022527"/>
    </source>
</evidence>
<keyword evidence="13 20" id="KW-0067">ATP-binding</keyword>
<gene>
    <name evidence="22" type="ORF">FSB_LOCUS19645</name>
</gene>
<dbReference type="EC" id="2.7.11.1" evidence="2"/>
<dbReference type="PANTHER" id="PTHR27008">
    <property type="entry name" value="OS04G0122200 PROTEIN"/>
    <property type="match status" value="1"/>
</dbReference>
<dbReference type="InterPro" id="IPR001245">
    <property type="entry name" value="Ser-Thr/Tyr_kinase_cat_dom"/>
</dbReference>
<dbReference type="SUPFAM" id="SSF56112">
    <property type="entry name" value="Protein kinase-like (PK-like)"/>
    <property type="match status" value="1"/>
</dbReference>
<keyword evidence="7" id="KW-0808">Transferase</keyword>
<dbReference type="InterPro" id="IPR000719">
    <property type="entry name" value="Prot_kinase_dom"/>
</dbReference>
<proteinExistence type="predicted"/>
<reference evidence="22" key="1">
    <citation type="submission" date="2018-02" db="EMBL/GenBank/DDBJ databases">
        <authorList>
            <person name="Cohen D.B."/>
            <person name="Kent A.D."/>
        </authorList>
    </citation>
    <scope>NUCLEOTIDE SEQUENCE</scope>
</reference>
<feature type="domain" description="Protein kinase" evidence="21">
    <location>
        <begin position="207"/>
        <end position="524"/>
    </location>
</feature>
<dbReference type="PROSITE" id="PS00107">
    <property type="entry name" value="PROTEIN_KINASE_ATP"/>
    <property type="match status" value="1"/>
</dbReference>
<feature type="binding site" evidence="20">
    <location>
        <position position="240"/>
    </location>
    <ligand>
        <name>ATP</name>
        <dbReference type="ChEBI" id="CHEBI:30616"/>
    </ligand>
</feature>
<comment type="subcellular location">
    <subcellularLocation>
        <location evidence="1">Cell membrane</location>
        <topology evidence="1">Single-pass membrane protein</topology>
    </subcellularLocation>
</comment>
<organism evidence="22">
    <name type="scientific">Fagus sylvatica</name>
    <name type="common">Beechnut</name>
    <dbReference type="NCBI Taxonomy" id="28930"/>
    <lineage>
        <taxon>Eukaryota</taxon>
        <taxon>Viridiplantae</taxon>
        <taxon>Streptophyta</taxon>
        <taxon>Embryophyta</taxon>
        <taxon>Tracheophyta</taxon>
        <taxon>Spermatophyta</taxon>
        <taxon>Magnoliopsida</taxon>
        <taxon>eudicotyledons</taxon>
        <taxon>Gunneridae</taxon>
        <taxon>Pentapetalae</taxon>
        <taxon>rosids</taxon>
        <taxon>fabids</taxon>
        <taxon>Fagales</taxon>
        <taxon>Fagaceae</taxon>
        <taxon>Fagus</taxon>
    </lineage>
</organism>
<keyword evidence="5" id="KW-0597">Phosphoprotein</keyword>
<dbReference type="Pfam" id="PF07714">
    <property type="entry name" value="PK_Tyr_Ser-Thr"/>
    <property type="match status" value="1"/>
</dbReference>
<evidence type="ECO:0000256" key="8">
    <source>
        <dbReference type="ARBA" id="ARBA00022692"/>
    </source>
</evidence>
<dbReference type="AlphaFoldDB" id="A0A2N9FX26"/>
<dbReference type="InterPro" id="IPR051809">
    <property type="entry name" value="Plant_receptor-like_S/T_kinase"/>
</dbReference>
<dbReference type="InterPro" id="IPR008271">
    <property type="entry name" value="Ser/Thr_kinase_AS"/>
</dbReference>
<dbReference type="InterPro" id="IPR001611">
    <property type="entry name" value="Leu-rich_rpt"/>
</dbReference>
<dbReference type="InterPro" id="IPR032675">
    <property type="entry name" value="LRR_dom_sf"/>
</dbReference>
<dbReference type="InterPro" id="IPR017441">
    <property type="entry name" value="Protein_kinase_ATP_BS"/>
</dbReference>
<evidence type="ECO:0000256" key="6">
    <source>
        <dbReference type="ARBA" id="ARBA00022614"/>
    </source>
</evidence>
<evidence type="ECO:0000313" key="22">
    <source>
        <dbReference type="EMBL" id="SPC91763.1"/>
    </source>
</evidence>